<dbReference type="AlphaFoldDB" id="Q5Z1B6"/>
<accession>Q5Z1B6</accession>
<feature type="region of interest" description="Disordered" evidence="1">
    <location>
        <begin position="1"/>
        <end position="34"/>
    </location>
</feature>
<dbReference type="STRING" id="247156.NFA_9300"/>
<sequence length="308" mass="33058">MLTMTSDTSPSPASPAARASAATGAKPARKKPVERPAAMAALHIGSGDPLLLLHGFLLSPHCWEQTATLMAAHCEVFAPALAGHWGGPEAPGRTIDIAALADAVERQLDEMGWRTCHIAGNSLGAWVGVELARRGRARTLTLIAPAGGWNVPSLTQFRVALKFLSLVPVTRLGARMADFAARNRVVRRLALFPVVKNPTAVARRDAVATVTAAVNCRAMVPLILGSLRAPALADLSDLATPVRLLLSEYDRVIPNRVYARRFLKELPDSADRILVNRVGHVPMLEAPDRIATLIAEHVYASRTRLRAV</sequence>
<protein>
    <submittedName>
        <fullName evidence="3">Putative hydrolase</fullName>
    </submittedName>
</protein>
<gene>
    <name evidence="3" type="ordered locus">NFA_9300</name>
</gene>
<proteinExistence type="predicted"/>
<dbReference type="InterPro" id="IPR000073">
    <property type="entry name" value="AB_hydrolase_1"/>
</dbReference>
<feature type="domain" description="AB hydrolase-1" evidence="2">
    <location>
        <begin position="50"/>
        <end position="291"/>
    </location>
</feature>
<name>Q5Z1B6_NOCFA</name>
<reference evidence="3 4" key="1">
    <citation type="journal article" date="2004" name="Proc. Natl. Acad. Sci. U.S.A.">
        <title>The complete genomic sequence of Nocardia farcinica IFM 10152.</title>
        <authorList>
            <person name="Ishikawa J."/>
            <person name="Yamashita A."/>
            <person name="Mikami Y."/>
            <person name="Hoshino Y."/>
            <person name="Kurita H."/>
            <person name="Hotta K."/>
            <person name="Shiba T."/>
            <person name="Hattori M."/>
        </authorList>
    </citation>
    <scope>NUCLEOTIDE SEQUENCE [LARGE SCALE GENOMIC DNA]</scope>
    <source>
        <strain evidence="3 4">IFM 10152</strain>
    </source>
</reference>
<dbReference type="EMBL" id="AP006618">
    <property type="protein sequence ID" value="BAD55775.1"/>
    <property type="molecule type" value="Genomic_DNA"/>
</dbReference>
<feature type="compositionally biased region" description="Low complexity" evidence="1">
    <location>
        <begin position="8"/>
        <end position="26"/>
    </location>
</feature>
<evidence type="ECO:0000313" key="4">
    <source>
        <dbReference type="Proteomes" id="UP000006820"/>
    </source>
</evidence>
<keyword evidence="3" id="KW-0378">Hydrolase</keyword>
<dbReference type="SUPFAM" id="SSF53474">
    <property type="entry name" value="alpha/beta-Hydrolases"/>
    <property type="match status" value="1"/>
</dbReference>
<dbReference type="InterPro" id="IPR050228">
    <property type="entry name" value="Carboxylesterase_BioH"/>
</dbReference>
<dbReference type="GO" id="GO:0016787">
    <property type="term" value="F:hydrolase activity"/>
    <property type="evidence" value="ECO:0007669"/>
    <property type="project" value="UniProtKB-KW"/>
</dbReference>
<dbReference type="HOGENOM" id="CLU_020336_13_7_11"/>
<dbReference type="PANTHER" id="PTHR43194:SF5">
    <property type="entry name" value="PIMELOYL-[ACYL-CARRIER PROTEIN] METHYL ESTER ESTERASE"/>
    <property type="match status" value="1"/>
</dbReference>
<dbReference type="ESTHER" id="nocfa-q5z1b6">
    <property type="family name" value="6_AlphaBeta_hydrolase"/>
</dbReference>
<dbReference type="Proteomes" id="UP000006820">
    <property type="component" value="Chromosome"/>
</dbReference>
<dbReference type="eggNOG" id="COG0596">
    <property type="taxonomic scope" value="Bacteria"/>
</dbReference>
<evidence type="ECO:0000259" key="2">
    <source>
        <dbReference type="Pfam" id="PF12697"/>
    </source>
</evidence>
<dbReference type="PANTHER" id="PTHR43194">
    <property type="entry name" value="HYDROLASE ALPHA/BETA FOLD FAMILY"/>
    <property type="match status" value="1"/>
</dbReference>
<keyword evidence="4" id="KW-1185">Reference proteome</keyword>
<organism evidence="3 4">
    <name type="scientific">Nocardia farcinica (strain IFM 10152)</name>
    <dbReference type="NCBI Taxonomy" id="247156"/>
    <lineage>
        <taxon>Bacteria</taxon>
        <taxon>Bacillati</taxon>
        <taxon>Actinomycetota</taxon>
        <taxon>Actinomycetes</taxon>
        <taxon>Mycobacteriales</taxon>
        <taxon>Nocardiaceae</taxon>
        <taxon>Nocardia</taxon>
    </lineage>
</organism>
<dbReference type="Pfam" id="PF12697">
    <property type="entry name" value="Abhydrolase_6"/>
    <property type="match status" value="1"/>
</dbReference>
<evidence type="ECO:0000313" key="3">
    <source>
        <dbReference type="EMBL" id="BAD55775.1"/>
    </source>
</evidence>
<evidence type="ECO:0000256" key="1">
    <source>
        <dbReference type="SAM" id="MobiDB-lite"/>
    </source>
</evidence>
<dbReference type="Gene3D" id="3.40.50.1820">
    <property type="entry name" value="alpha/beta hydrolase"/>
    <property type="match status" value="1"/>
</dbReference>
<dbReference type="InterPro" id="IPR029058">
    <property type="entry name" value="AB_hydrolase_fold"/>
</dbReference>
<dbReference type="KEGG" id="nfa:NFA_9300"/>